<dbReference type="Pfam" id="PF10075">
    <property type="entry name" value="CSN8_PSD8_EIF3K"/>
    <property type="match status" value="1"/>
</dbReference>
<sequence>YYYSTRRIMDTIKEHITASDFNGLVNFCEELELQLALTPNNTISGEDFYGPFLLGYLVQQDLPSARFLWKRLPDNIKANSKELRSIWDIGMALWQREYENVYSYIDSQEWNPVIAPLLKQLAGKFSRKITENLRERMITLVSEAYSSITMDDVGKYLGLSREKVLAVAEERGWVIDLSNNMLQPKKTIVDIPQPTSLVNFSQLADLVIHLEKS</sequence>
<feature type="domain" description="CSN8/PSMD8/EIF3K" evidence="6">
    <location>
        <begin position="46"/>
        <end position="185"/>
    </location>
</feature>
<evidence type="ECO:0000313" key="7">
    <source>
        <dbReference type="EMBL" id="CAG8717409.1"/>
    </source>
</evidence>
<keyword evidence="8" id="KW-1185">Reference proteome</keyword>
<dbReference type="GO" id="GO:0008180">
    <property type="term" value="C:COP9 signalosome"/>
    <property type="evidence" value="ECO:0007669"/>
    <property type="project" value="UniProtKB-KW"/>
</dbReference>
<reference evidence="7" key="1">
    <citation type="submission" date="2021-06" db="EMBL/GenBank/DDBJ databases">
        <authorList>
            <person name="Kallberg Y."/>
            <person name="Tangrot J."/>
            <person name="Rosling A."/>
        </authorList>
    </citation>
    <scope>NUCLEOTIDE SEQUENCE</scope>
    <source>
        <strain evidence="7">CL551</strain>
    </source>
</reference>
<dbReference type="InterPro" id="IPR033205">
    <property type="entry name" value="COP9_CSN8"/>
</dbReference>
<protein>
    <submittedName>
        <fullName evidence="7">11435_t:CDS:1</fullName>
    </submittedName>
</protein>
<comment type="subcellular location">
    <subcellularLocation>
        <location evidence="2">Cytoplasm</location>
    </subcellularLocation>
    <subcellularLocation>
        <location evidence="1">Nucleus</location>
    </subcellularLocation>
</comment>
<keyword evidence="4" id="KW-0736">Signalosome</keyword>
<evidence type="ECO:0000256" key="1">
    <source>
        <dbReference type="ARBA" id="ARBA00004123"/>
    </source>
</evidence>
<dbReference type="GO" id="GO:0010387">
    <property type="term" value="P:COP9 signalosome assembly"/>
    <property type="evidence" value="ECO:0007669"/>
    <property type="project" value="InterPro"/>
</dbReference>
<dbReference type="PANTHER" id="PTHR13339">
    <property type="entry name" value="COP9 SIGNALOSOME COMPLEX SUBUNIT 8"/>
    <property type="match status" value="1"/>
</dbReference>
<dbReference type="OrthoDB" id="5351233at2759"/>
<name>A0A9N9NB11_9GLOM</name>
<evidence type="ECO:0000256" key="5">
    <source>
        <dbReference type="ARBA" id="ARBA00023242"/>
    </source>
</evidence>
<dbReference type="Proteomes" id="UP000789342">
    <property type="component" value="Unassembled WGS sequence"/>
</dbReference>
<dbReference type="InterPro" id="IPR033464">
    <property type="entry name" value="CSN8_PSD8_EIF3K"/>
</dbReference>
<keyword evidence="3" id="KW-0963">Cytoplasm</keyword>
<evidence type="ECO:0000313" key="8">
    <source>
        <dbReference type="Proteomes" id="UP000789342"/>
    </source>
</evidence>
<dbReference type="PANTHER" id="PTHR13339:SF0">
    <property type="entry name" value="COP9 SIGNALOSOME COMPLEX SUBUNIT 8"/>
    <property type="match status" value="1"/>
</dbReference>
<dbReference type="GO" id="GO:0005737">
    <property type="term" value="C:cytoplasm"/>
    <property type="evidence" value="ECO:0007669"/>
    <property type="project" value="UniProtKB-SubCell"/>
</dbReference>
<evidence type="ECO:0000256" key="4">
    <source>
        <dbReference type="ARBA" id="ARBA00022790"/>
    </source>
</evidence>
<evidence type="ECO:0000256" key="3">
    <source>
        <dbReference type="ARBA" id="ARBA00022490"/>
    </source>
</evidence>
<evidence type="ECO:0000256" key="2">
    <source>
        <dbReference type="ARBA" id="ARBA00004496"/>
    </source>
</evidence>
<dbReference type="EMBL" id="CAJVPV010021259">
    <property type="protein sequence ID" value="CAG8717409.1"/>
    <property type="molecule type" value="Genomic_DNA"/>
</dbReference>
<proteinExistence type="predicted"/>
<keyword evidence="5" id="KW-0539">Nucleus</keyword>
<dbReference type="AlphaFoldDB" id="A0A9N9NB11"/>
<dbReference type="Gene3D" id="1.25.40.990">
    <property type="match status" value="1"/>
</dbReference>
<comment type="caution">
    <text evidence="7">The sequence shown here is derived from an EMBL/GenBank/DDBJ whole genome shotgun (WGS) entry which is preliminary data.</text>
</comment>
<gene>
    <name evidence="7" type="ORF">AMORRO_LOCUS13106</name>
</gene>
<accession>A0A9N9NB11</accession>
<dbReference type="GO" id="GO:0000338">
    <property type="term" value="P:protein deneddylation"/>
    <property type="evidence" value="ECO:0007669"/>
    <property type="project" value="InterPro"/>
</dbReference>
<organism evidence="7 8">
    <name type="scientific">Acaulospora morrowiae</name>
    <dbReference type="NCBI Taxonomy" id="94023"/>
    <lineage>
        <taxon>Eukaryota</taxon>
        <taxon>Fungi</taxon>
        <taxon>Fungi incertae sedis</taxon>
        <taxon>Mucoromycota</taxon>
        <taxon>Glomeromycotina</taxon>
        <taxon>Glomeromycetes</taxon>
        <taxon>Diversisporales</taxon>
        <taxon>Acaulosporaceae</taxon>
        <taxon>Acaulospora</taxon>
    </lineage>
</organism>
<evidence type="ECO:0000259" key="6">
    <source>
        <dbReference type="Pfam" id="PF10075"/>
    </source>
</evidence>
<feature type="non-terminal residue" evidence="7">
    <location>
        <position position="213"/>
    </location>
</feature>